<comment type="similarity">
    <text evidence="1">Belongs to the aldo/keto reductase family.</text>
</comment>
<dbReference type="InterPro" id="IPR018170">
    <property type="entry name" value="Aldo/ket_reductase_CS"/>
</dbReference>
<dbReference type="Proteomes" id="UP000521379">
    <property type="component" value="Unassembled WGS sequence"/>
</dbReference>
<evidence type="ECO:0000256" key="3">
    <source>
        <dbReference type="ARBA" id="ARBA00023002"/>
    </source>
</evidence>
<dbReference type="InterPro" id="IPR036812">
    <property type="entry name" value="NAD(P)_OxRdtase_dom_sf"/>
</dbReference>
<accession>A0A846TKJ3</accession>
<dbReference type="Pfam" id="PF00248">
    <property type="entry name" value="Aldo_ket_red"/>
    <property type="match status" value="1"/>
</dbReference>
<keyword evidence="2" id="KW-0521">NADP</keyword>
<dbReference type="RefSeq" id="WP_081993726.1">
    <property type="nucleotide sequence ID" value="NZ_JAAVUN010000011.1"/>
</dbReference>
<dbReference type="PANTHER" id="PTHR43827">
    <property type="entry name" value="2,5-DIKETO-D-GLUCONIC ACID REDUCTASE"/>
    <property type="match status" value="1"/>
</dbReference>
<dbReference type="EMBL" id="JAAVUN010000011">
    <property type="protein sequence ID" value="NKE09728.1"/>
    <property type="molecule type" value="Genomic_DNA"/>
</dbReference>
<evidence type="ECO:0000259" key="5">
    <source>
        <dbReference type="Pfam" id="PF00248"/>
    </source>
</evidence>
<comment type="caution">
    <text evidence="6">The sequence shown here is derived from an EMBL/GenBank/DDBJ whole genome shotgun (WGS) entry which is preliminary data.</text>
</comment>
<evidence type="ECO:0000256" key="2">
    <source>
        <dbReference type="ARBA" id="ARBA00022857"/>
    </source>
</evidence>
<dbReference type="PANTHER" id="PTHR43827:SF3">
    <property type="entry name" value="NADP-DEPENDENT OXIDOREDUCTASE DOMAIN-CONTAINING PROTEIN"/>
    <property type="match status" value="1"/>
</dbReference>
<organism evidence="6 7">
    <name type="scientific">Kocuria subflava</name>
    <dbReference type="NCBI Taxonomy" id="1736139"/>
    <lineage>
        <taxon>Bacteria</taxon>
        <taxon>Bacillati</taxon>
        <taxon>Actinomycetota</taxon>
        <taxon>Actinomycetes</taxon>
        <taxon>Micrococcales</taxon>
        <taxon>Micrococcaceae</taxon>
        <taxon>Kocuria</taxon>
    </lineage>
</organism>
<sequence>MSHSTHEPAPQSKAATNTAQEPEIEYDQEKIDQAGREAEKQEDFFDDHEFNKDLSDQVGVADRRHTLHDGNTIPPIGLGTARMDNGVAEGVVYEALTAGFRLIDTAANYQNESGVGRALKDSLLPREDLFVTTKLPGRDHGTDSVRRSLEGSLQRLQLEKVDLYLIHWPNPQRGLYVESFRTMLELREEGLIGSVGVSNFTPEMVDELIAKVGEAPAVNQVELQPQFQQEALRAHHHGHRVLVEAWAPLGHDSKVINHEWIQEIAADQGRTPAQVILRWHIQNGVVPIPKTSKPGRMAENLDVFGWELSAEQMHRIKLLHTGLSASGLDPWEHEEL</sequence>
<keyword evidence="3" id="KW-0560">Oxidoreductase</keyword>
<name>A0A846TKJ3_9MICC</name>
<dbReference type="SUPFAM" id="SSF51430">
    <property type="entry name" value="NAD(P)-linked oxidoreductase"/>
    <property type="match status" value="1"/>
</dbReference>
<dbReference type="PRINTS" id="PR00069">
    <property type="entry name" value="ALDKETRDTASE"/>
</dbReference>
<dbReference type="AlphaFoldDB" id="A0A846TKJ3"/>
<dbReference type="Gene3D" id="3.20.20.100">
    <property type="entry name" value="NADP-dependent oxidoreductase domain"/>
    <property type="match status" value="1"/>
</dbReference>
<reference evidence="6 7" key="1">
    <citation type="submission" date="2020-02" db="EMBL/GenBank/DDBJ databases">
        <authorList>
            <person name="Sun Q."/>
        </authorList>
    </citation>
    <scope>NUCLEOTIDE SEQUENCE [LARGE SCALE GENOMIC DNA]</scope>
    <source>
        <strain evidence="6 7">YIM 13062</strain>
    </source>
</reference>
<dbReference type="GO" id="GO:0016616">
    <property type="term" value="F:oxidoreductase activity, acting on the CH-OH group of donors, NAD or NADP as acceptor"/>
    <property type="evidence" value="ECO:0007669"/>
    <property type="project" value="UniProtKB-ARBA"/>
</dbReference>
<protein>
    <submittedName>
        <fullName evidence="6">Aldo/keto reductase</fullName>
    </submittedName>
</protein>
<keyword evidence="7" id="KW-1185">Reference proteome</keyword>
<evidence type="ECO:0000313" key="6">
    <source>
        <dbReference type="EMBL" id="NKE09728.1"/>
    </source>
</evidence>
<feature type="region of interest" description="Disordered" evidence="4">
    <location>
        <begin position="1"/>
        <end position="52"/>
    </location>
</feature>
<feature type="compositionally biased region" description="Basic and acidic residues" evidence="4">
    <location>
        <begin position="27"/>
        <end position="52"/>
    </location>
</feature>
<gene>
    <name evidence="6" type="ORF">GTW58_07215</name>
</gene>
<dbReference type="FunFam" id="3.20.20.100:FF:000002">
    <property type="entry name" value="2,5-diketo-D-gluconic acid reductase A"/>
    <property type="match status" value="1"/>
</dbReference>
<proteinExistence type="inferred from homology"/>
<evidence type="ECO:0000256" key="1">
    <source>
        <dbReference type="ARBA" id="ARBA00007905"/>
    </source>
</evidence>
<dbReference type="InterPro" id="IPR023210">
    <property type="entry name" value="NADP_OxRdtase_dom"/>
</dbReference>
<evidence type="ECO:0000256" key="4">
    <source>
        <dbReference type="SAM" id="MobiDB-lite"/>
    </source>
</evidence>
<evidence type="ECO:0000313" key="7">
    <source>
        <dbReference type="Proteomes" id="UP000521379"/>
    </source>
</evidence>
<dbReference type="PROSITE" id="PS00063">
    <property type="entry name" value="ALDOKETO_REDUCTASE_3"/>
    <property type="match status" value="1"/>
</dbReference>
<dbReference type="InterPro" id="IPR020471">
    <property type="entry name" value="AKR"/>
</dbReference>
<dbReference type="PROSITE" id="PS00798">
    <property type="entry name" value="ALDOKETO_REDUCTASE_1"/>
    <property type="match status" value="1"/>
</dbReference>
<feature type="domain" description="NADP-dependent oxidoreductase" evidence="5">
    <location>
        <begin position="76"/>
        <end position="317"/>
    </location>
</feature>